<evidence type="ECO:0000313" key="1">
    <source>
        <dbReference type="EMBL" id="TYB48531.1"/>
    </source>
</evidence>
<protein>
    <submittedName>
        <fullName evidence="1">Nucleotidyltransferase family protein</fullName>
    </submittedName>
</protein>
<sequence>MATKEIETIVALVSEKEDDLNRASLDVDWNRTFLLALWHKVAFIVYERLRTTGLLDTAIGSGRLPLLLANHWSQLVAVNQVRHANHSAELEQIDAALTAHGVRYAVGKGGPLLIPEIYSPYERKMYDVDLLADRSHSEAVIEALRGIGYQMGAYDRRTRTLRGIGKDDLRNWLLHSRGLPNFVKVADSRLIDHSICQVQFHLGDTKTGKTRPAGVLLDGRVRRNRFWAIERAAVLTQLGLHIYREFTDESFRHWGMGSNLVKFADLARWVDHLDDDEFAESVDVVRLLGHTAEISAAARLTGLILGSPRLEDLVSLDRTGMGRADRDRAVTRSGLYDAMDQIFRTAADGADESRWSKLVGFKTT</sequence>
<proteinExistence type="predicted"/>
<dbReference type="Proteomes" id="UP000323380">
    <property type="component" value="Unassembled WGS sequence"/>
</dbReference>
<evidence type="ECO:0000313" key="2">
    <source>
        <dbReference type="Proteomes" id="UP000323380"/>
    </source>
</evidence>
<comment type="caution">
    <text evidence="1">The sequence shown here is derived from an EMBL/GenBank/DDBJ whole genome shotgun (WGS) entry which is preliminary data.</text>
</comment>
<name>A0A5D0NX05_9ACTN</name>
<dbReference type="GO" id="GO:0016740">
    <property type="term" value="F:transferase activity"/>
    <property type="evidence" value="ECO:0007669"/>
    <property type="project" value="UniProtKB-KW"/>
</dbReference>
<reference evidence="1 2" key="1">
    <citation type="submission" date="2019-08" db="EMBL/GenBank/DDBJ databases">
        <title>Actinomadura sp. nov. CYP1-5 isolated from mountain soil.</title>
        <authorList>
            <person name="Songsumanus A."/>
            <person name="Kuncharoen N."/>
            <person name="Kudo T."/>
            <person name="Yuki M."/>
            <person name="Igarashi Y."/>
            <person name="Tanasupawat S."/>
        </authorList>
    </citation>
    <scope>NUCLEOTIDE SEQUENCE [LARGE SCALE GENOMIC DNA]</scope>
    <source>
        <strain evidence="1 2">JCM 14158</strain>
    </source>
</reference>
<keyword evidence="1" id="KW-0808">Transferase</keyword>
<dbReference type="AlphaFoldDB" id="A0A5D0NX05"/>
<keyword evidence="2" id="KW-1185">Reference proteome</keyword>
<accession>A0A5D0NX05</accession>
<dbReference type="EMBL" id="VSFG01000001">
    <property type="protein sequence ID" value="TYB48531.1"/>
    <property type="molecule type" value="Genomic_DNA"/>
</dbReference>
<dbReference type="RefSeq" id="WP_067889054.1">
    <property type="nucleotide sequence ID" value="NZ_VSFG01000001.1"/>
</dbReference>
<gene>
    <name evidence="1" type="ORF">FXF69_04915</name>
</gene>
<dbReference type="InterPro" id="IPR039498">
    <property type="entry name" value="NTP_transf_5"/>
</dbReference>
<dbReference type="STRING" id="1220554.GCA_001552135_02285"/>
<organism evidence="1 2">
    <name type="scientific">Actinomadura chibensis</name>
    <dbReference type="NCBI Taxonomy" id="392828"/>
    <lineage>
        <taxon>Bacteria</taxon>
        <taxon>Bacillati</taxon>
        <taxon>Actinomycetota</taxon>
        <taxon>Actinomycetes</taxon>
        <taxon>Streptosporangiales</taxon>
        <taxon>Thermomonosporaceae</taxon>
        <taxon>Actinomadura</taxon>
    </lineage>
</organism>
<dbReference type="Pfam" id="PF14907">
    <property type="entry name" value="NTP_transf_5"/>
    <property type="match status" value="1"/>
</dbReference>